<dbReference type="InterPro" id="IPR036721">
    <property type="entry name" value="RCK_C_sf"/>
</dbReference>
<proteinExistence type="predicted"/>
<dbReference type="PANTHER" id="PTHR43833:SF7">
    <property type="entry name" value="KTR SYSTEM POTASSIUM UPTAKE PROTEIN C"/>
    <property type="match status" value="1"/>
</dbReference>
<dbReference type="AlphaFoldDB" id="A0A4P6MS67"/>
<gene>
    <name evidence="3" type="ORF">EG856_00990</name>
</gene>
<dbReference type="Gene3D" id="3.30.70.1450">
    <property type="entry name" value="Regulator of K+ conductance, C-terminal domain"/>
    <property type="match status" value="1"/>
</dbReference>
<organism evidence="3 4">
    <name type="scientific">Mycoplasmopsis phocirhinis</name>
    <dbReference type="NCBI Taxonomy" id="142650"/>
    <lineage>
        <taxon>Bacteria</taxon>
        <taxon>Bacillati</taxon>
        <taxon>Mycoplasmatota</taxon>
        <taxon>Mycoplasmoidales</taxon>
        <taxon>Metamycoplasmataceae</taxon>
        <taxon>Mycoplasmopsis</taxon>
    </lineage>
</organism>
<dbReference type="Pfam" id="PF02254">
    <property type="entry name" value="TrkA_N"/>
    <property type="match status" value="1"/>
</dbReference>
<dbReference type="PROSITE" id="PS51201">
    <property type="entry name" value="RCK_N"/>
    <property type="match status" value="1"/>
</dbReference>
<dbReference type="PROSITE" id="PS51202">
    <property type="entry name" value="RCK_C"/>
    <property type="match status" value="1"/>
</dbReference>
<sequence length="224" mass="24434">MSKLQNQNICVIGAGRFGSAVIKQLLTMKVSLLVIDKDEMNLKAFKDTVNNLIIADAADTKSLKALGIEDMDIIVVATNENIEIVAALTELKINNIIARAHSERHANVLRQIGVKVIIKPEQEAGVRTALLAANPNFAKYSKDLQELGDGFVMGTTILSSSNFINKTLKECKFVEKGVSVVLIKRGTQSILPSGFSVLQKDDLITFLGKVDDVTHVFGLLNEQE</sequence>
<keyword evidence="4" id="KW-1185">Reference proteome</keyword>
<evidence type="ECO:0000259" key="1">
    <source>
        <dbReference type="PROSITE" id="PS51201"/>
    </source>
</evidence>
<evidence type="ECO:0000313" key="4">
    <source>
        <dbReference type="Proteomes" id="UP000289326"/>
    </source>
</evidence>
<dbReference type="InterPro" id="IPR036291">
    <property type="entry name" value="NAD(P)-bd_dom_sf"/>
</dbReference>
<dbReference type="RefSeq" id="WP_130429282.1">
    <property type="nucleotide sequence ID" value="NZ_CP034841.1"/>
</dbReference>
<dbReference type="KEGG" id="mphi:EG856_00990"/>
<dbReference type="Gene3D" id="3.40.50.720">
    <property type="entry name" value="NAD(P)-binding Rossmann-like Domain"/>
    <property type="match status" value="1"/>
</dbReference>
<feature type="domain" description="RCK C-terminal" evidence="2">
    <location>
        <begin position="139"/>
        <end position="222"/>
    </location>
</feature>
<dbReference type="EMBL" id="CP034841">
    <property type="protein sequence ID" value="QBF34504.1"/>
    <property type="molecule type" value="Genomic_DNA"/>
</dbReference>
<evidence type="ECO:0000259" key="2">
    <source>
        <dbReference type="PROSITE" id="PS51202"/>
    </source>
</evidence>
<dbReference type="SUPFAM" id="SSF116726">
    <property type="entry name" value="TrkA C-terminal domain-like"/>
    <property type="match status" value="1"/>
</dbReference>
<reference evidence="3 4" key="1">
    <citation type="submission" date="2019-01" db="EMBL/GenBank/DDBJ databases">
        <title>Complete sequence and annotation of the Mycoplasma phocirhinis strain 852T genome.</title>
        <authorList>
            <person name="Frasca S.Jr."/>
            <person name="Kutish G.F."/>
            <person name="Castellanos Gell J."/>
            <person name="Michaels D.L."/>
            <person name="Brown D.R."/>
        </authorList>
    </citation>
    <scope>NUCLEOTIDE SEQUENCE [LARGE SCALE GENOMIC DNA]</scope>
    <source>
        <strain evidence="3 4">852</strain>
    </source>
</reference>
<name>A0A4P6MS67_9BACT</name>
<dbReference type="OrthoDB" id="9776294at2"/>
<protein>
    <submittedName>
        <fullName evidence="3">TrkA family potassium uptake protein</fullName>
    </submittedName>
</protein>
<feature type="domain" description="RCK N-terminal" evidence="1">
    <location>
        <begin position="6"/>
        <end position="118"/>
    </location>
</feature>
<accession>A0A4P6MS67</accession>
<dbReference type="InterPro" id="IPR006037">
    <property type="entry name" value="RCK_C"/>
</dbReference>
<dbReference type="PANTHER" id="PTHR43833">
    <property type="entry name" value="POTASSIUM CHANNEL PROTEIN 2-RELATED-RELATED"/>
    <property type="match status" value="1"/>
</dbReference>
<dbReference type="Proteomes" id="UP000289326">
    <property type="component" value="Chromosome"/>
</dbReference>
<evidence type="ECO:0000313" key="3">
    <source>
        <dbReference type="EMBL" id="QBF34504.1"/>
    </source>
</evidence>
<dbReference type="GO" id="GO:0008324">
    <property type="term" value="F:monoatomic cation transmembrane transporter activity"/>
    <property type="evidence" value="ECO:0007669"/>
    <property type="project" value="InterPro"/>
</dbReference>
<dbReference type="InterPro" id="IPR003148">
    <property type="entry name" value="RCK_N"/>
</dbReference>
<dbReference type="Pfam" id="PF02080">
    <property type="entry name" value="TrkA_C"/>
    <property type="match status" value="1"/>
</dbReference>
<dbReference type="SUPFAM" id="SSF51735">
    <property type="entry name" value="NAD(P)-binding Rossmann-fold domains"/>
    <property type="match status" value="1"/>
</dbReference>
<dbReference type="InterPro" id="IPR050721">
    <property type="entry name" value="Trk_Ktr_HKT_K-transport"/>
</dbReference>
<dbReference type="GO" id="GO:0006813">
    <property type="term" value="P:potassium ion transport"/>
    <property type="evidence" value="ECO:0007669"/>
    <property type="project" value="InterPro"/>
</dbReference>